<dbReference type="AlphaFoldDB" id="A0A5K7SEL2"/>
<organism evidence="2 3">
    <name type="scientific">Aquipluma nitroreducens</name>
    <dbReference type="NCBI Taxonomy" id="2010828"/>
    <lineage>
        <taxon>Bacteria</taxon>
        <taxon>Pseudomonadati</taxon>
        <taxon>Bacteroidota</taxon>
        <taxon>Bacteroidia</taxon>
        <taxon>Marinilabiliales</taxon>
        <taxon>Prolixibacteraceae</taxon>
        <taxon>Aquipluma</taxon>
    </lineage>
</organism>
<evidence type="ECO:0000313" key="2">
    <source>
        <dbReference type="EMBL" id="BBE20062.1"/>
    </source>
</evidence>
<feature type="domain" description="ODP" evidence="1">
    <location>
        <begin position="22"/>
        <end position="174"/>
    </location>
</feature>
<sequence length="213" mass="24612">MTIIDQDLYQFSTYVQPINLSFHQYLLANEEPLLFHTGNIQQAKVLVPQLKAVLNDKTLKYIFVSHFESDECGGLSHILEHFPGVKPICSEVTARQLTGFGLASELIVKKPGERLLTKDYELEFFNYPCEMHLWEGLLVMETRRRIFFSSDLMMRFGEANGTHIESNWQMEIENIRLEQVPDPERRLQLQKTLMQLNPGFVATGHGPCLKLNK</sequence>
<proteinExistence type="predicted"/>
<dbReference type="KEGG" id="anf:AQPE_4253"/>
<name>A0A5K7SEL2_9BACT</name>
<gene>
    <name evidence="2" type="ORF">AQPE_4253</name>
</gene>
<dbReference type="Proteomes" id="UP001193389">
    <property type="component" value="Chromosome"/>
</dbReference>
<dbReference type="SUPFAM" id="SSF56281">
    <property type="entry name" value="Metallo-hydrolase/oxidoreductase"/>
    <property type="match status" value="1"/>
</dbReference>
<dbReference type="InterPro" id="IPR036866">
    <property type="entry name" value="RibonucZ/Hydroxyglut_hydro"/>
</dbReference>
<reference evidence="2" key="1">
    <citation type="journal article" date="2020" name="Int. J. Syst. Evol. Microbiol.">
        <title>Aquipluma nitroreducens gen. nov. sp. nov., a novel facultatively anaerobic bacterium isolated from a freshwater lake.</title>
        <authorList>
            <person name="Watanabe M."/>
            <person name="Kojima H."/>
            <person name="Fukui M."/>
        </authorList>
    </citation>
    <scope>NUCLEOTIDE SEQUENCE</scope>
    <source>
        <strain evidence="2">MeG22</strain>
    </source>
</reference>
<keyword evidence="3" id="KW-1185">Reference proteome</keyword>
<dbReference type="PANTHER" id="PTHR43717:SF1">
    <property type="entry name" value="ANAEROBIC NITRIC OXIDE REDUCTASE FLAVORUBREDOXIN"/>
    <property type="match status" value="1"/>
</dbReference>
<evidence type="ECO:0000313" key="3">
    <source>
        <dbReference type="Proteomes" id="UP001193389"/>
    </source>
</evidence>
<evidence type="ECO:0000259" key="1">
    <source>
        <dbReference type="Pfam" id="PF19583"/>
    </source>
</evidence>
<protein>
    <submittedName>
        <fullName evidence="2">Anaerobic nitric oxide reductase flavorubredoxin</fullName>
    </submittedName>
</protein>
<accession>A0A5K7SEL2</accession>
<dbReference type="PANTHER" id="PTHR43717">
    <property type="entry name" value="ANAEROBIC NITRIC OXIDE REDUCTASE FLAVORUBREDOXIN"/>
    <property type="match status" value="1"/>
</dbReference>
<dbReference type="EMBL" id="AP018694">
    <property type="protein sequence ID" value="BBE20062.1"/>
    <property type="molecule type" value="Genomic_DNA"/>
</dbReference>
<dbReference type="Pfam" id="PF19583">
    <property type="entry name" value="ODP"/>
    <property type="match status" value="1"/>
</dbReference>
<dbReference type="Gene3D" id="3.60.15.10">
    <property type="entry name" value="Ribonuclease Z/Hydroxyacylglutathione hydrolase-like"/>
    <property type="match status" value="1"/>
</dbReference>
<dbReference type="InterPro" id="IPR045761">
    <property type="entry name" value="ODP_dom"/>
</dbReference>